<dbReference type="RefSeq" id="XP_018003550.1">
    <property type="nucleotide sequence ID" value="XM_018147438.1"/>
</dbReference>
<dbReference type="EMBL" id="LFJN01000005">
    <property type="protein sequence ID" value="KPI43587.1"/>
    <property type="molecule type" value="Genomic_DNA"/>
</dbReference>
<gene>
    <name evidence="2" type="ORF">AB675_7097</name>
</gene>
<feature type="region of interest" description="Disordered" evidence="1">
    <location>
        <begin position="661"/>
        <end position="705"/>
    </location>
</feature>
<feature type="region of interest" description="Disordered" evidence="1">
    <location>
        <begin position="130"/>
        <end position="176"/>
    </location>
</feature>
<name>A0A0N1HYM2_9EURO</name>
<comment type="caution">
    <text evidence="2">The sequence shown here is derived from an EMBL/GenBank/DDBJ whole genome shotgun (WGS) entry which is preliminary data.</text>
</comment>
<dbReference type="VEuPathDB" id="FungiDB:AB675_7097"/>
<reference evidence="2 3" key="1">
    <citation type="submission" date="2015-06" db="EMBL/GenBank/DDBJ databases">
        <title>Draft genome of the ant-associated black yeast Phialophora attae CBS 131958.</title>
        <authorList>
            <person name="Moreno L.F."/>
            <person name="Stielow B.J."/>
            <person name="de Hoog S."/>
            <person name="Vicente V.A."/>
            <person name="Weiss V.A."/>
            <person name="de Vries M."/>
            <person name="Cruz L.M."/>
            <person name="Souza E.M."/>
        </authorList>
    </citation>
    <scope>NUCLEOTIDE SEQUENCE [LARGE SCALE GENOMIC DNA]</scope>
    <source>
        <strain evidence="2 3">CBS 131958</strain>
    </source>
</reference>
<evidence type="ECO:0000313" key="3">
    <source>
        <dbReference type="Proteomes" id="UP000038010"/>
    </source>
</evidence>
<sequence length="906" mass="99869">MAYSTLPQAGEASPSLPGLSTRPLSADFESLVGDVNVIDPTSNDSPLVSTLLKSITSSAPSYEMVEDDDYEDLRTPRREDNALHNTTTSEQPPVRTASVSRNLPLNHPIPDLQSIQGAYVRNVERLEESAERLSTTSSLEDEIQRQRSLARRSSAASSRSSLRGVQRPRNISSTSMSNSIIGVNSAARTGGYSPSAYITSPTGSIRSNHPVHRHVSRSSRLGDSRPLDMVLEPSPPTPPRTAGYDADQFLEPPLAEIAEDRPPSAASGDTFQQANAAFADFDGEHYQQNRTSFDQDLAYRRQLPIQRPPRARDSRMFSEAQPGESMIYYPAPVPVMLNLPTKLSKSDHKLQQQRRTQMVAGMNEEARKSAMWLNGEAPPPTEENHKRASILPPQLRASAFFDHQPGVSPNLQLKNGSAIHTLDSILDAAAFAPVSAFTDHPIVGKLGNEVYGREKKPKKPTPQVDAETKKKRRSSLSNILKIRKSSSNLGNLEGSRITSRESKLMDHEAGLSGDELEAADRSIAPGADELATPNAERTMLTDEDDARSESSGSDHEPGFSGAPTTLLAELQLRKAQQKQRNRTAADAFPNGMHSTLLEMDAVLQLQQRSRKQKHVTLAWEDHEAADKENFDDEDVPLGMLISEKDRANHFSTARPIGLMEKRELEDNEPLSHRRARLRGEPVQVRQTMTPPQSEHEAEDTDSKLRLNLPGMAEGQLEEEEGETLAQRRARMREEKEKVSAGNFASDVASHLGLDAIGSEIPPSKTPDAEETLGERKARLKEEAAKRPQIKSSNSMADLLQRNPVGLREIPASPYQGFNRTNTFGATTNMTQQRGSFVPSVPAHMAALPYYNHSPYMQPGFGVSQNMMYTGMPQTVNPMVGMMPDPMGPPLTNQQRSVIDRWRQGIV</sequence>
<feature type="region of interest" description="Disordered" evidence="1">
    <location>
        <begin position="190"/>
        <end position="240"/>
    </location>
</feature>
<evidence type="ECO:0000256" key="1">
    <source>
        <dbReference type="SAM" id="MobiDB-lite"/>
    </source>
</evidence>
<accession>A0A0N1HYM2</accession>
<dbReference type="Proteomes" id="UP000038010">
    <property type="component" value="Unassembled WGS sequence"/>
</dbReference>
<dbReference type="GeneID" id="28739318"/>
<keyword evidence="3" id="KW-1185">Reference proteome</keyword>
<feature type="region of interest" description="Disordered" evidence="1">
    <location>
        <begin position="76"/>
        <end position="110"/>
    </location>
</feature>
<feature type="region of interest" description="Disordered" evidence="1">
    <location>
        <begin position="524"/>
        <end position="562"/>
    </location>
</feature>
<evidence type="ECO:0000313" key="2">
    <source>
        <dbReference type="EMBL" id="KPI43587.1"/>
    </source>
</evidence>
<proteinExistence type="predicted"/>
<organism evidence="2 3">
    <name type="scientific">Cyphellophora attinorum</name>
    <dbReference type="NCBI Taxonomy" id="1664694"/>
    <lineage>
        <taxon>Eukaryota</taxon>
        <taxon>Fungi</taxon>
        <taxon>Dikarya</taxon>
        <taxon>Ascomycota</taxon>
        <taxon>Pezizomycotina</taxon>
        <taxon>Eurotiomycetes</taxon>
        <taxon>Chaetothyriomycetidae</taxon>
        <taxon>Chaetothyriales</taxon>
        <taxon>Cyphellophoraceae</taxon>
        <taxon>Cyphellophora</taxon>
    </lineage>
</organism>
<feature type="compositionally biased region" description="Polar residues" evidence="1">
    <location>
        <begin position="83"/>
        <end position="103"/>
    </location>
</feature>
<dbReference type="AlphaFoldDB" id="A0A0N1HYM2"/>
<dbReference type="OrthoDB" id="5288142at2759"/>
<protein>
    <submittedName>
        <fullName evidence="2">Uncharacterized protein</fullName>
    </submittedName>
</protein>
<feature type="region of interest" description="Disordered" evidence="1">
    <location>
        <begin position="1"/>
        <end position="23"/>
    </location>
</feature>
<feature type="region of interest" description="Disordered" evidence="1">
    <location>
        <begin position="448"/>
        <end position="482"/>
    </location>
</feature>
<feature type="compositionally biased region" description="Low complexity" evidence="1">
    <location>
        <begin position="151"/>
        <end position="163"/>
    </location>
</feature>
<dbReference type="STRING" id="1664694.A0A0N1HYM2"/>
<feature type="compositionally biased region" description="Polar residues" evidence="1">
    <location>
        <begin position="196"/>
        <end position="207"/>
    </location>
</feature>